<dbReference type="EMBL" id="CM004472">
    <property type="protein sequence ID" value="OCT84222.1"/>
    <property type="molecule type" value="Genomic_DNA"/>
</dbReference>
<dbReference type="InterPro" id="IPR058912">
    <property type="entry name" value="HTH_animal"/>
</dbReference>
<dbReference type="InterPro" id="IPR000305">
    <property type="entry name" value="GIY-YIG_endonuc"/>
</dbReference>
<reference evidence="3" key="1">
    <citation type="journal article" date="2016" name="Nature">
        <title>Genome evolution in the allotetraploid frog Xenopus laevis.</title>
        <authorList>
            <person name="Session A.M."/>
            <person name="Uno Y."/>
            <person name="Kwon T."/>
            <person name="Chapman J.A."/>
            <person name="Toyoda A."/>
            <person name="Takahashi S."/>
            <person name="Fukui A."/>
            <person name="Hikosaka A."/>
            <person name="Suzuki A."/>
            <person name="Kondo M."/>
            <person name="van Heeringen S.J."/>
            <person name="Quigley I."/>
            <person name="Heinz S."/>
            <person name="Ogino H."/>
            <person name="Ochi H."/>
            <person name="Hellsten U."/>
            <person name="Lyons J.B."/>
            <person name="Simakov O."/>
            <person name="Putnam N."/>
            <person name="Stites J."/>
            <person name="Kuroki Y."/>
            <person name="Tanaka T."/>
            <person name="Michiue T."/>
            <person name="Watanabe M."/>
            <person name="Bogdanovic O."/>
            <person name="Lister R."/>
            <person name="Georgiou G."/>
            <person name="Paranjpe S.S."/>
            <person name="van Kruijsbergen I."/>
            <person name="Shu S."/>
            <person name="Carlson J."/>
            <person name="Kinoshita T."/>
            <person name="Ohta Y."/>
            <person name="Mawaribuchi S."/>
            <person name="Jenkins J."/>
            <person name="Grimwood J."/>
            <person name="Schmutz J."/>
            <person name="Mitros T."/>
            <person name="Mozaffari S.V."/>
            <person name="Suzuki Y."/>
            <person name="Haramoto Y."/>
            <person name="Yamamoto T.S."/>
            <person name="Takagi C."/>
            <person name="Heald R."/>
            <person name="Miller K."/>
            <person name="Haudenschild C."/>
            <person name="Kitzman J."/>
            <person name="Nakayama T."/>
            <person name="Izutsu Y."/>
            <person name="Robert J."/>
            <person name="Fortriede J."/>
            <person name="Burns K."/>
            <person name="Lotay V."/>
            <person name="Karimi K."/>
            <person name="Yasuoka Y."/>
            <person name="Dichmann D.S."/>
            <person name="Flajnik M.F."/>
            <person name="Houston D.W."/>
            <person name="Shendure J."/>
            <person name="DuPasquier L."/>
            <person name="Vize P.D."/>
            <person name="Zorn A.M."/>
            <person name="Ito M."/>
            <person name="Marcotte E.M."/>
            <person name="Wallingford J.B."/>
            <person name="Ito Y."/>
            <person name="Asashima M."/>
            <person name="Ueno N."/>
            <person name="Matsuda Y."/>
            <person name="Veenstra G.J."/>
            <person name="Fujiyama A."/>
            <person name="Harland R.M."/>
            <person name="Taira M."/>
            <person name="Rokhsar D.S."/>
        </authorList>
    </citation>
    <scope>NUCLEOTIDE SEQUENCE [LARGE SCALE GENOMIC DNA]</scope>
    <source>
        <strain evidence="3">J</strain>
    </source>
</reference>
<dbReference type="AlphaFoldDB" id="A0A974D4M9"/>
<dbReference type="PROSITE" id="PS50164">
    <property type="entry name" value="GIY_YIG"/>
    <property type="match status" value="1"/>
</dbReference>
<proteinExistence type="predicted"/>
<name>A0A974D4M9_XENLA</name>
<evidence type="ECO:0000313" key="2">
    <source>
        <dbReference type="EMBL" id="OCT84222.1"/>
    </source>
</evidence>
<evidence type="ECO:0000259" key="1">
    <source>
        <dbReference type="PROSITE" id="PS50164"/>
    </source>
</evidence>
<organism evidence="2 3">
    <name type="scientific">Xenopus laevis</name>
    <name type="common">African clawed frog</name>
    <dbReference type="NCBI Taxonomy" id="8355"/>
    <lineage>
        <taxon>Eukaryota</taxon>
        <taxon>Metazoa</taxon>
        <taxon>Chordata</taxon>
        <taxon>Craniata</taxon>
        <taxon>Vertebrata</taxon>
        <taxon>Euteleostomi</taxon>
        <taxon>Amphibia</taxon>
        <taxon>Batrachia</taxon>
        <taxon>Anura</taxon>
        <taxon>Pipoidea</taxon>
        <taxon>Pipidae</taxon>
        <taxon>Xenopodinae</taxon>
        <taxon>Xenopus</taxon>
        <taxon>Xenopus</taxon>
    </lineage>
</organism>
<dbReference type="PANTHER" id="PTHR21301:SF12">
    <property type="match status" value="1"/>
</dbReference>
<evidence type="ECO:0000313" key="3">
    <source>
        <dbReference type="Proteomes" id="UP000694892"/>
    </source>
</evidence>
<dbReference type="InterPro" id="IPR035901">
    <property type="entry name" value="GIY-YIG_endonuc_sf"/>
</dbReference>
<dbReference type="Proteomes" id="UP000694892">
    <property type="component" value="Chromosome 4L"/>
</dbReference>
<feature type="domain" description="GIY-YIG" evidence="1">
    <location>
        <begin position="279"/>
        <end position="374"/>
    </location>
</feature>
<accession>A0A974D4M9</accession>
<sequence length="386" mass="44553">MHGCSYRSTAVTEMHTDFGLLVVALAMVTALNSLNLRGTSGLPVHLHGIKVRFNLILLRYLAKFLHQNTVNHHRENIYGRCDRVPNHQIIPQFLHFTSQHPPHTKKSIPISQLSRVQRLVSEGKEKEKREQIMCHKFRERGYPEKVIQQAQQRVRYPKGKTKQTQRVPFVTQFHNNSEAIGKLLHKHWYILRNAYPTIPEFRAPPLISYRKGKTIGAHVTSTLVKTKPREAHTFWGGRSKGMYPCLSCVQCPFVLKGREFVHPQTGQQIQLRGRFTCISKFAIYVLTCPCGLIYVGETTQMVKSRISQHRCSINLGNTTLPVSKHFVDLGHTADQLKFMVLEVVPPMRRGGDTELKVKKREVWWINMLKSLYPLGLNRDYDLFLFL</sequence>
<protein>
    <recommendedName>
        <fullName evidence="1">GIY-YIG domain-containing protein</fullName>
    </recommendedName>
</protein>
<gene>
    <name evidence="2" type="ORF">XELAEV_18022365mg</name>
</gene>
<dbReference type="Pfam" id="PF26215">
    <property type="entry name" value="HTH_animal"/>
    <property type="match status" value="1"/>
</dbReference>
<dbReference type="CDD" id="cd10442">
    <property type="entry name" value="GIY-YIG_PLEs"/>
    <property type="match status" value="1"/>
</dbReference>
<dbReference type="PANTHER" id="PTHR21301">
    <property type="entry name" value="REVERSE TRANSCRIPTASE"/>
    <property type="match status" value="1"/>
</dbReference>
<dbReference type="Pfam" id="PF01541">
    <property type="entry name" value="GIY-YIG"/>
    <property type="match status" value="1"/>
</dbReference>
<dbReference type="Gene3D" id="3.40.1440.10">
    <property type="entry name" value="GIY-YIG endonuclease"/>
    <property type="match status" value="1"/>
</dbReference>